<proteinExistence type="predicted"/>
<dbReference type="InterPro" id="IPR036425">
    <property type="entry name" value="MoaB/Mog-like_dom_sf"/>
</dbReference>
<evidence type="ECO:0000313" key="5">
    <source>
        <dbReference type="Proteomes" id="UP000186785"/>
    </source>
</evidence>
<evidence type="ECO:0000259" key="3">
    <source>
        <dbReference type="SMART" id="SM00852"/>
    </source>
</evidence>
<accession>A0A1Q5PQH4</accession>
<dbReference type="STRING" id="1921764.BSR28_01120"/>
<evidence type="ECO:0000256" key="2">
    <source>
        <dbReference type="ARBA" id="ARBA00023150"/>
    </source>
</evidence>
<dbReference type="PANTHER" id="PTHR43764:SF1">
    <property type="entry name" value="MOLYBDOPTERIN MOLYBDOTRANSFERASE"/>
    <property type="match status" value="1"/>
</dbReference>
<dbReference type="PROSITE" id="PS01078">
    <property type="entry name" value="MOCF_BIOSYNTHESIS_1"/>
    <property type="match status" value="1"/>
</dbReference>
<dbReference type="GO" id="GO:0006777">
    <property type="term" value="P:Mo-molybdopterin cofactor biosynthetic process"/>
    <property type="evidence" value="ECO:0007669"/>
    <property type="project" value="UniProtKB-KW"/>
</dbReference>
<dbReference type="CDD" id="cd00886">
    <property type="entry name" value="MogA_MoaB"/>
    <property type="match status" value="1"/>
</dbReference>
<name>A0A1Q5PQH4_9ACTO</name>
<dbReference type="UniPathway" id="UPA00344"/>
<protein>
    <submittedName>
        <fullName evidence="4">Molybdenum cofactor biosynthesis protein</fullName>
    </submittedName>
</protein>
<dbReference type="InterPro" id="IPR051920">
    <property type="entry name" value="MPT_Adenylyltrnsfr/MoaC-Rel"/>
</dbReference>
<keyword evidence="2" id="KW-0501">Molybdenum cofactor biosynthesis</keyword>
<dbReference type="OrthoDB" id="9794429at2"/>
<dbReference type="SMART" id="SM00852">
    <property type="entry name" value="MoCF_biosynth"/>
    <property type="match status" value="1"/>
</dbReference>
<dbReference type="PANTHER" id="PTHR43764">
    <property type="entry name" value="MOLYBDENUM COFACTOR BIOSYNTHESIS"/>
    <property type="match status" value="1"/>
</dbReference>
<reference evidence="4 5" key="1">
    <citation type="submission" date="2016-11" db="EMBL/GenBank/DDBJ databases">
        <title>Actinomyces gypaetusis sp. nov. isolated from the vulture Gypaetus barbatus in Qinghai Tibet Plateau China.</title>
        <authorList>
            <person name="Meng X."/>
        </authorList>
    </citation>
    <scope>NUCLEOTIDE SEQUENCE [LARGE SCALE GENOMIC DNA]</scope>
    <source>
        <strain evidence="4 5">VUL4_2</strain>
    </source>
</reference>
<comment type="pathway">
    <text evidence="1">Cofactor biosynthesis; molybdopterin biosynthesis.</text>
</comment>
<keyword evidence="5" id="KW-1185">Reference proteome</keyword>
<dbReference type="Proteomes" id="UP000186785">
    <property type="component" value="Unassembled WGS sequence"/>
</dbReference>
<dbReference type="Pfam" id="PF00994">
    <property type="entry name" value="MoCF_biosynth"/>
    <property type="match status" value="1"/>
</dbReference>
<dbReference type="EMBL" id="MQSV01000001">
    <property type="protein sequence ID" value="OKL49871.1"/>
    <property type="molecule type" value="Genomic_DNA"/>
</dbReference>
<dbReference type="Gene3D" id="3.40.980.10">
    <property type="entry name" value="MoaB/Mog-like domain"/>
    <property type="match status" value="1"/>
</dbReference>
<dbReference type="InterPro" id="IPR008284">
    <property type="entry name" value="MoCF_biosynth_CS"/>
</dbReference>
<evidence type="ECO:0000313" key="4">
    <source>
        <dbReference type="EMBL" id="OKL49871.1"/>
    </source>
</evidence>
<gene>
    <name evidence="4" type="ORF">BSR29_01360</name>
</gene>
<evidence type="ECO:0000256" key="1">
    <source>
        <dbReference type="ARBA" id="ARBA00005046"/>
    </source>
</evidence>
<comment type="caution">
    <text evidence="4">The sequence shown here is derived from an EMBL/GenBank/DDBJ whole genome shotgun (WGS) entry which is preliminary data.</text>
</comment>
<dbReference type="NCBIfam" id="TIGR00177">
    <property type="entry name" value="molyb_syn"/>
    <property type="match status" value="1"/>
</dbReference>
<dbReference type="InterPro" id="IPR001453">
    <property type="entry name" value="MoaB/Mog_dom"/>
</dbReference>
<sequence length="183" mass="18861">MKKVPEMTNEPIKEKGFHKLPEPVKGAVITVSDRCFNGKREDKSGPLAVSLLADFDVVCGDPVVIPDEVDQIQAAISKAVKDGARVVLTTGGTGVTPRDVTPEATAPLLAAELPGLAQQVVNYGLQKTPLAGLSRGLVGVTSKEADGAMVINAPGSSGGVRDTVTVLGPLVPHILEQLGGGDH</sequence>
<organism evidence="4 5">
    <name type="scientific">Boudabousia liubingyangii</name>
    <dbReference type="NCBI Taxonomy" id="1921764"/>
    <lineage>
        <taxon>Bacteria</taxon>
        <taxon>Bacillati</taxon>
        <taxon>Actinomycetota</taxon>
        <taxon>Actinomycetes</taxon>
        <taxon>Actinomycetales</taxon>
        <taxon>Actinomycetaceae</taxon>
        <taxon>Boudabousia</taxon>
    </lineage>
</organism>
<dbReference type="AlphaFoldDB" id="A0A1Q5PQH4"/>
<feature type="domain" description="MoaB/Mog" evidence="3">
    <location>
        <begin position="27"/>
        <end position="174"/>
    </location>
</feature>
<dbReference type="SUPFAM" id="SSF53218">
    <property type="entry name" value="Molybdenum cofactor biosynthesis proteins"/>
    <property type="match status" value="1"/>
</dbReference>